<dbReference type="InterPro" id="IPR007391">
    <property type="entry name" value="Vancomycin_resist_VanW"/>
</dbReference>
<protein>
    <submittedName>
        <fullName evidence="2">VanW like protein</fullName>
    </submittedName>
</protein>
<gene>
    <name evidence="2" type="ORF">SAMN02746098_01731</name>
</gene>
<reference evidence="3" key="1">
    <citation type="submission" date="2016-11" db="EMBL/GenBank/DDBJ databases">
        <authorList>
            <person name="Varghese N."/>
            <person name="Submissions S."/>
        </authorList>
    </citation>
    <scope>NUCLEOTIDE SEQUENCE [LARGE SCALE GENOMIC DNA]</scope>
    <source>
        <strain evidence="3">DSM 15449</strain>
    </source>
</reference>
<dbReference type="PANTHER" id="PTHR35788:SF1">
    <property type="entry name" value="EXPORTED PROTEIN"/>
    <property type="match status" value="1"/>
</dbReference>
<feature type="region of interest" description="Disordered" evidence="1">
    <location>
        <begin position="352"/>
        <end position="373"/>
    </location>
</feature>
<dbReference type="Pfam" id="PF04294">
    <property type="entry name" value="VanW"/>
    <property type="match status" value="1"/>
</dbReference>
<organism evidence="2 3">
    <name type="scientific">Desulfosporosinus lacus DSM 15449</name>
    <dbReference type="NCBI Taxonomy" id="1121420"/>
    <lineage>
        <taxon>Bacteria</taxon>
        <taxon>Bacillati</taxon>
        <taxon>Bacillota</taxon>
        <taxon>Clostridia</taxon>
        <taxon>Eubacteriales</taxon>
        <taxon>Desulfitobacteriaceae</taxon>
        <taxon>Desulfosporosinus</taxon>
    </lineage>
</organism>
<dbReference type="InterPro" id="IPR052913">
    <property type="entry name" value="Glycopeptide_resist_protein"/>
</dbReference>
<dbReference type="RefSeq" id="WP_073029331.1">
    <property type="nucleotide sequence ID" value="NZ_FQXJ01000005.1"/>
</dbReference>
<evidence type="ECO:0000256" key="1">
    <source>
        <dbReference type="SAM" id="MobiDB-lite"/>
    </source>
</evidence>
<evidence type="ECO:0000313" key="3">
    <source>
        <dbReference type="Proteomes" id="UP000183954"/>
    </source>
</evidence>
<sequence length="373" mass="41958">MKKTRLLILALLLQLCVTLGFGAVVSYGNTRDRAPSGLMIWDKDISGLSRDQVSDLIREKLPNTVTYEDQFYPLKWERTYTEIEHWLDQVYPATTGSWVGDVFQNLARPLIVSSDSIRLDQAEIFTQLQDFSRLINQPAQVATIEFDAGQLKKTDGLSGRDLDIEATWLKIFQEQEQKNVEAIVNVIPAKPSTADIFEIGDKLGDYTTYFNPQDGQRTNNVRLAAMALDNRLIPPGEVFSFNEVVGERTVATGYSPAIVFVNQSMVKDIGGGICQDSSTLYQAVLQANLSIEERHTHSLPVSYVMRGQDATVSYGILDFCFRNNTQGYLLISARTGPNWLRIRLFGLADEKHPELQNPQGYPRGPESWDKDPK</sequence>
<dbReference type="AlphaFoldDB" id="A0A1M5WRJ2"/>
<proteinExistence type="predicted"/>
<dbReference type="OrthoDB" id="9797191at2"/>
<accession>A0A1M5WRJ2</accession>
<keyword evidence="3" id="KW-1185">Reference proteome</keyword>
<dbReference type="Proteomes" id="UP000183954">
    <property type="component" value="Unassembled WGS sequence"/>
</dbReference>
<dbReference type="PANTHER" id="PTHR35788">
    <property type="entry name" value="EXPORTED PROTEIN-RELATED"/>
    <property type="match status" value="1"/>
</dbReference>
<dbReference type="STRING" id="1121420.SAMN02746098_01731"/>
<evidence type="ECO:0000313" key="2">
    <source>
        <dbReference type="EMBL" id="SHH89724.1"/>
    </source>
</evidence>
<dbReference type="EMBL" id="FQXJ01000005">
    <property type="protein sequence ID" value="SHH89724.1"/>
    <property type="molecule type" value="Genomic_DNA"/>
</dbReference>
<name>A0A1M5WRJ2_9FIRM</name>